<protein>
    <recommendedName>
        <fullName evidence="2">N-acetyltransferase domain-containing protein</fullName>
    </recommendedName>
</protein>
<dbReference type="PANTHER" id="PTHR20905">
    <property type="entry name" value="N-ACETYLTRANSFERASE-RELATED"/>
    <property type="match status" value="1"/>
</dbReference>
<name>A0A1L8DAT3_9DIPT</name>
<proteinExistence type="predicted"/>
<dbReference type="Gene3D" id="3.40.630.30">
    <property type="match status" value="1"/>
</dbReference>
<dbReference type="SUPFAM" id="SSF55729">
    <property type="entry name" value="Acyl-CoA N-acyltransferases (Nat)"/>
    <property type="match status" value="1"/>
</dbReference>
<dbReference type="GO" id="GO:0008080">
    <property type="term" value="F:N-acetyltransferase activity"/>
    <property type="evidence" value="ECO:0007669"/>
    <property type="project" value="TreeGrafter"/>
</dbReference>
<dbReference type="AlphaFoldDB" id="A0A1L8DAT3"/>
<sequence>MSQKWKRSTDVPFPAVWHRFTVQHPQTGDVVHYRVQDLPEERYKEALDIMISDFLRDEPMCRSRKCTEDPAAIADFRKIWAKVQQDKICLVCFREGSDEIMGMNFLKITQKDAIDPPTNYCKSTSDVLNTMDYIAQQGNLFEHYGVDKFINGYGLIVPPKNRGLKLGVEILKARVPLAKALGIQLTSTIFSNRASQSAATRAGFEDSYEISWDDLGKIEPWMYFPVSGTPTVKLQSLQIK</sequence>
<reference evidence="1" key="1">
    <citation type="submission" date="2016-12" db="EMBL/GenBank/DDBJ databases">
        <title>An insight into the sialome and mialome of the sand fly, Nyssomyia neivai.</title>
        <authorList>
            <person name="Sebastian V."/>
            <person name="Goulart T.M."/>
            <person name="Oliveira W."/>
            <person name="Calvo E."/>
            <person name="Oliveira L.F."/>
            <person name="Pinto M.C."/>
            <person name="Rosselino A.M."/>
            <person name="Ribeiro J.M."/>
        </authorList>
    </citation>
    <scope>NUCLEOTIDE SEQUENCE</scope>
</reference>
<dbReference type="PANTHER" id="PTHR20905:SF32">
    <property type="entry name" value="ARYLALKYLAMINE N-ACETYLTRANSFERASE-LIKE 7, ISOFORM A"/>
    <property type="match status" value="1"/>
</dbReference>
<dbReference type="InterPro" id="IPR016181">
    <property type="entry name" value="Acyl_CoA_acyltransferase"/>
</dbReference>
<evidence type="ECO:0008006" key="2">
    <source>
        <dbReference type="Google" id="ProtNLM"/>
    </source>
</evidence>
<evidence type="ECO:0000313" key="1">
    <source>
        <dbReference type="EMBL" id="JAV03450.1"/>
    </source>
</evidence>
<organism evidence="1">
    <name type="scientific">Nyssomyia neivai</name>
    <dbReference type="NCBI Taxonomy" id="330878"/>
    <lineage>
        <taxon>Eukaryota</taxon>
        <taxon>Metazoa</taxon>
        <taxon>Ecdysozoa</taxon>
        <taxon>Arthropoda</taxon>
        <taxon>Hexapoda</taxon>
        <taxon>Insecta</taxon>
        <taxon>Pterygota</taxon>
        <taxon>Neoptera</taxon>
        <taxon>Endopterygota</taxon>
        <taxon>Diptera</taxon>
        <taxon>Nematocera</taxon>
        <taxon>Psychodoidea</taxon>
        <taxon>Psychodidae</taxon>
        <taxon>Nyssomyia</taxon>
    </lineage>
</organism>
<accession>A0A1L8DAT3</accession>
<dbReference type="EMBL" id="GFDF01010634">
    <property type="protein sequence ID" value="JAV03450.1"/>
    <property type="molecule type" value="Transcribed_RNA"/>
</dbReference>